<dbReference type="InterPro" id="IPR011989">
    <property type="entry name" value="ARM-like"/>
</dbReference>
<dbReference type="Proteomes" id="UP000275385">
    <property type="component" value="Unassembled WGS sequence"/>
</dbReference>
<comment type="subcellular location">
    <subcellularLocation>
        <location evidence="1">Nucleus</location>
        <location evidence="1">Nucleolus</location>
    </subcellularLocation>
</comment>
<feature type="region of interest" description="Disordered" evidence="7">
    <location>
        <begin position="474"/>
        <end position="526"/>
    </location>
</feature>
<dbReference type="GO" id="GO:0005730">
    <property type="term" value="C:nucleolus"/>
    <property type="evidence" value="ECO:0007669"/>
    <property type="project" value="UniProtKB-SubCell"/>
</dbReference>
<keyword evidence="3" id="KW-0677">Repeat</keyword>
<evidence type="ECO:0000313" key="9">
    <source>
        <dbReference type="Proteomes" id="UP000275385"/>
    </source>
</evidence>
<dbReference type="PANTHER" id="PTHR13102:SF0">
    <property type="entry name" value="NUCLEOLAR PROTEIN 9"/>
    <property type="match status" value="1"/>
</dbReference>
<dbReference type="InterPro" id="IPR040000">
    <property type="entry name" value="NOP9"/>
</dbReference>
<dbReference type="AlphaFoldDB" id="A0A420YCG5"/>
<name>A0A420YCG5_9PEZI</name>
<proteinExistence type="predicted"/>
<evidence type="ECO:0000256" key="5">
    <source>
        <dbReference type="ARBA" id="ARBA00030932"/>
    </source>
</evidence>
<evidence type="ECO:0000256" key="1">
    <source>
        <dbReference type="ARBA" id="ARBA00004604"/>
    </source>
</evidence>
<evidence type="ECO:0000256" key="4">
    <source>
        <dbReference type="ARBA" id="ARBA00024893"/>
    </source>
</evidence>
<dbReference type="InterPro" id="IPR016024">
    <property type="entry name" value="ARM-type_fold"/>
</dbReference>
<dbReference type="PANTHER" id="PTHR13102">
    <property type="entry name" value="NUCLEOLAR PROTEIN 9"/>
    <property type="match status" value="1"/>
</dbReference>
<evidence type="ECO:0000256" key="2">
    <source>
        <dbReference type="ARBA" id="ARBA00016427"/>
    </source>
</evidence>
<keyword evidence="9" id="KW-1185">Reference proteome</keyword>
<evidence type="ECO:0000256" key="7">
    <source>
        <dbReference type="SAM" id="MobiDB-lite"/>
    </source>
</evidence>
<evidence type="ECO:0000256" key="6">
    <source>
        <dbReference type="ARBA" id="ARBA00031929"/>
    </source>
</evidence>
<evidence type="ECO:0000313" key="8">
    <source>
        <dbReference type="EMBL" id="RKU45576.1"/>
    </source>
</evidence>
<evidence type="ECO:0000256" key="3">
    <source>
        <dbReference type="ARBA" id="ARBA00022737"/>
    </source>
</evidence>
<gene>
    <name evidence="8" type="primary">NOP9</name>
    <name evidence="8" type="ORF">DL546_007262</name>
</gene>
<dbReference type="InterPro" id="IPR001313">
    <property type="entry name" value="Pumilio_RNA-bd_rpt"/>
</dbReference>
<sequence>MEELFLLTLDELEEHLAFLLSEKFASHALRVLLVILSGRPLDQAETKSLLQSKAKEQITVAGGLAAVSELMSQNRVVPETFTLSIKKIIHDCTSTMDTTALRVLSKHPTGNPVLQLLLELDIQLNTKVKSKLAKQPKAEDAEEQPQDEDVSLLERLVPGAPASFSDASSPASEFVNSMLYDPIGSRLLETLITHCPGKIFKGLQANYFGPRIDSLLRNDIASYPAIRVLNRMNKEDLAEAVKKSIHQVPHFVEKRRCNVLKTLFERCQARGATEEADGLLEALVAACGGNPDALVPKLCDLDGELDEKKKGFQPDEIKNKSALIAHGAQLVIAMLGFPGAVSEAIQKSLLALSSNQLLKLATTNTSRILTAAFTTPSKLPALHKRLVAGLSPHAIELANSPAGQHVLNGIITAPSKGDGISIPFHLKENLMSKLAAHERDLRESWTGRNVWRTWKGDIWNHKRSEWIRWAKEADPEAARKATMPKPKGGGTWEEKAAKNARGAGFKGANNMPLGPKRKRDPAAEAA</sequence>
<dbReference type="STRING" id="177199.A0A420YCG5"/>
<dbReference type="OrthoDB" id="392571at2759"/>
<reference evidence="8 9" key="1">
    <citation type="submission" date="2018-08" db="EMBL/GenBank/DDBJ databases">
        <title>Draft genome of the lignicolous fungus Coniochaeta pulveracea.</title>
        <authorList>
            <person name="Borstlap C.J."/>
            <person name="De Witt R.N."/>
            <person name="Botha A."/>
            <person name="Volschenk H."/>
        </authorList>
    </citation>
    <scope>NUCLEOTIDE SEQUENCE [LARGE SCALE GENOMIC DNA]</scope>
    <source>
        <strain evidence="8 9">CAB683</strain>
    </source>
</reference>
<protein>
    <recommendedName>
        <fullName evidence="2">Nucleolar protein 9</fullName>
    </recommendedName>
    <alternativeName>
        <fullName evidence="5 6">Pumilio domain-containing protein NOP9</fullName>
    </alternativeName>
</protein>
<dbReference type="GO" id="GO:0030686">
    <property type="term" value="C:90S preribosome"/>
    <property type="evidence" value="ECO:0007669"/>
    <property type="project" value="TreeGrafter"/>
</dbReference>
<comment type="caution">
    <text evidence="8">The sequence shown here is derived from an EMBL/GenBank/DDBJ whole genome shotgun (WGS) entry which is preliminary data.</text>
</comment>
<accession>A0A420YCG5</accession>
<dbReference type="GO" id="GO:0000447">
    <property type="term" value="P:endonucleolytic cleavage in ITS1 to separate SSU-rRNA from 5.8S rRNA and LSU-rRNA from tricistronic rRNA transcript (SSU-rRNA, 5.8S rRNA, LSU-rRNA)"/>
    <property type="evidence" value="ECO:0007669"/>
    <property type="project" value="TreeGrafter"/>
</dbReference>
<organism evidence="8 9">
    <name type="scientific">Coniochaeta pulveracea</name>
    <dbReference type="NCBI Taxonomy" id="177199"/>
    <lineage>
        <taxon>Eukaryota</taxon>
        <taxon>Fungi</taxon>
        <taxon>Dikarya</taxon>
        <taxon>Ascomycota</taxon>
        <taxon>Pezizomycotina</taxon>
        <taxon>Sordariomycetes</taxon>
        <taxon>Sordariomycetidae</taxon>
        <taxon>Coniochaetales</taxon>
        <taxon>Coniochaetaceae</taxon>
        <taxon>Coniochaeta</taxon>
    </lineage>
</organism>
<dbReference type="Gene3D" id="1.25.10.10">
    <property type="entry name" value="Leucine-rich Repeat Variant"/>
    <property type="match status" value="1"/>
</dbReference>
<dbReference type="Pfam" id="PF22493">
    <property type="entry name" value="PUF_NOP9"/>
    <property type="match status" value="1"/>
</dbReference>
<dbReference type="GO" id="GO:0003723">
    <property type="term" value="F:RNA binding"/>
    <property type="evidence" value="ECO:0007669"/>
    <property type="project" value="InterPro"/>
</dbReference>
<dbReference type="GO" id="GO:0000480">
    <property type="term" value="P:endonucleolytic cleavage in 5'-ETS of tricistronic rRNA transcript (SSU-rRNA, 5.8S rRNA, LSU-rRNA)"/>
    <property type="evidence" value="ECO:0007669"/>
    <property type="project" value="TreeGrafter"/>
</dbReference>
<dbReference type="GO" id="GO:0000056">
    <property type="term" value="P:ribosomal small subunit export from nucleus"/>
    <property type="evidence" value="ECO:0007669"/>
    <property type="project" value="TreeGrafter"/>
</dbReference>
<dbReference type="GO" id="GO:0000472">
    <property type="term" value="P:endonucleolytic cleavage to generate mature 5'-end of SSU-rRNA from (SSU-rRNA, 5.8S rRNA, LSU-rRNA)"/>
    <property type="evidence" value="ECO:0007669"/>
    <property type="project" value="TreeGrafter"/>
</dbReference>
<dbReference type="SUPFAM" id="SSF48371">
    <property type="entry name" value="ARM repeat"/>
    <property type="match status" value="1"/>
</dbReference>
<dbReference type="GO" id="GO:0030688">
    <property type="term" value="C:preribosome, small subunit precursor"/>
    <property type="evidence" value="ECO:0007669"/>
    <property type="project" value="TreeGrafter"/>
</dbReference>
<dbReference type="EMBL" id="QVQW01000020">
    <property type="protein sequence ID" value="RKU45576.1"/>
    <property type="molecule type" value="Genomic_DNA"/>
</dbReference>
<comment type="function">
    <text evidence="4">RNA-binding nucleolar protein required for pre-rRNA processing. Involved in production of 18S rRNA and assembly of small ribosomal subunit.</text>
</comment>